<dbReference type="Proteomes" id="UP000694240">
    <property type="component" value="Chromosome 1"/>
</dbReference>
<evidence type="ECO:0000313" key="2">
    <source>
        <dbReference type="Proteomes" id="UP000694240"/>
    </source>
</evidence>
<sequence length="49" mass="5572">MKPDGGGRQIIVVRQQAKTKWKTKVEDKDKNVIALGLKWQIQKPISKIA</sequence>
<protein>
    <submittedName>
        <fullName evidence="1">Uncharacterized protein</fullName>
    </submittedName>
</protein>
<name>A0A8T2GX45_9BRAS</name>
<reference evidence="1 2" key="1">
    <citation type="submission" date="2020-12" db="EMBL/GenBank/DDBJ databases">
        <title>Concerted genomic and epigenomic changes stabilize Arabidopsis allopolyploids.</title>
        <authorList>
            <person name="Chen Z."/>
        </authorList>
    </citation>
    <scope>NUCLEOTIDE SEQUENCE [LARGE SCALE GENOMIC DNA]</scope>
    <source>
        <strain evidence="1">Allo738</strain>
        <tissue evidence="1">Leaf</tissue>
    </source>
</reference>
<dbReference type="AlphaFoldDB" id="A0A8T2GX45"/>
<proteinExistence type="predicted"/>
<organism evidence="1 2">
    <name type="scientific">Arabidopsis thaliana x Arabidopsis arenosa</name>
    <dbReference type="NCBI Taxonomy" id="1240361"/>
    <lineage>
        <taxon>Eukaryota</taxon>
        <taxon>Viridiplantae</taxon>
        <taxon>Streptophyta</taxon>
        <taxon>Embryophyta</taxon>
        <taxon>Tracheophyta</taxon>
        <taxon>Spermatophyta</taxon>
        <taxon>Magnoliopsida</taxon>
        <taxon>eudicotyledons</taxon>
        <taxon>Gunneridae</taxon>
        <taxon>Pentapetalae</taxon>
        <taxon>rosids</taxon>
        <taxon>malvids</taxon>
        <taxon>Brassicales</taxon>
        <taxon>Brassicaceae</taxon>
        <taxon>Camelineae</taxon>
        <taxon>Arabidopsis</taxon>
    </lineage>
</organism>
<accession>A0A8T2GX45</accession>
<comment type="caution">
    <text evidence="1">The sequence shown here is derived from an EMBL/GenBank/DDBJ whole genome shotgun (WGS) entry which is preliminary data.</text>
</comment>
<keyword evidence="2" id="KW-1185">Reference proteome</keyword>
<dbReference type="EMBL" id="JAEFBK010000001">
    <property type="protein sequence ID" value="KAG7651958.1"/>
    <property type="molecule type" value="Genomic_DNA"/>
</dbReference>
<evidence type="ECO:0000313" key="1">
    <source>
        <dbReference type="EMBL" id="KAG7651958.1"/>
    </source>
</evidence>
<gene>
    <name evidence="1" type="ORF">ISN45_At01g067670</name>
</gene>